<dbReference type="PANTHER" id="PTHR34605">
    <property type="entry name" value="PHAGE_INTEGRASE DOMAIN-CONTAINING PROTEIN"/>
    <property type="match status" value="1"/>
</dbReference>
<organism evidence="2 3">
    <name type="scientific">Xenopus laevis</name>
    <name type="common">African clawed frog</name>
    <dbReference type="NCBI Taxonomy" id="8355"/>
    <lineage>
        <taxon>Eukaryota</taxon>
        <taxon>Metazoa</taxon>
        <taxon>Chordata</taxon>
        <taxon>Craniata</taxon>
        <taxon>Vertebrata</taxon>
        <taxon>Euteleostomi</taxon>
        <taxon>Amphibia</taxon>
        <taxon>Batrachia</taxon>
        <taxon>Anura</taxon>
        <taxon>Pipoidea</taxon>
        <taxon>Pipidae</taxon>
        <taxon>Xenopodinae</taxon>
        <taxon>Xenopus</taxon>
        <taxon>Xenopus</taxon>
    </lineage>
</organism>
<dbReference type="InterPro" id="IPR011010">
    <property type="entry name" value="DNA_brk_join_enz"/>
</dbReference>
<dbReference type="SUPFAM" id="SSF56349">
    <property type="entry name" value="DNA breaking-rejoining enzymes"/>
    <property type="match status" value="1"/>
</dbReference>
<dbReference type="GO" id="GO:0003677">
    <property type="term" value="F:DNA binding"/>
    <property type="evidence" value="ECO:0007669"/>
    <property type="project" value="InterPro"/>
</dbReference>
<accession>A0A974CU08</accession>
<evidence type="ECO:0000313" key="3">
    <source>
        <dbReference type="Proteomes" id="UP000694892"/>
    </source>
</evidence>
<dbReference type="AlphaFoldDB" id="A0A974CU08"/>
<dbReference type="Proteomes" id="UP000694892">
    <property type="component" value="Chromosome 5S"/>
</dbReference>
<dbReference type="Gene3D" id="1.10.443.10">
    <property type="entry name" value="Intergrase catalytic core"/>
    <property type="match status" value="1"/>
</dbReference>
<keyword evidence="1" id="KW-0233">DNA recombination</keyword>
<proteinExistence type="predicted"/>
<evidence type="ECO:0000256" key="1">
    <source>
        <dbReference type="ARBA" id="ARBA00023172"/>
    </source>
</evidence>
<name>A0A974CU08_XENLA</name>
<sequence>LVFSWAFYRAFRISELVCENKQGIWGLQAGDVWESSEWLTIMIRDFKTEKEGRGLAITLFRAEGCRTCPVTCYSFYKAIRPKGKGGYLIHQNSTTLSCFQFISLFKRAVHGLGLSVKEYGSHSFRIVATTEAVRWGLGPEEVRRIGRWCENQAT</sequence>
<protein>
    <recommendedName>
        <fullName evidence="4">Tyr recombinase domain-containing protein</fullName>
    </recommendedName>
</protein>
<feature type="non-terminal residue" evidence="2">
    <location>
        <position position="1"/>
    </location>
</feature>
<dbReference type="EMBL" id="CM004475">
    <property type="protein sequence ID" value="OCT78762.1"/>
    <property type="molecule type" value="Genomic_DNA"/>
</dbReference>
<gene>
    <name evidence="2" type="ORF">XELAEV_18029852mg</name>
</gene>
<dbReference type="GO" id="GO:0015074">
    <property type="term" value="P:DNA integration"/>
    <property type="evidence" value="ECO:0007669"/>
    <property type="project" value="InterPro"/>
</dbReference>
<evidence type="ECO:0008006" key="4">
    <source>
        <dbReference type="Google" id="ProtNLM"/>
    </source>
</evidence>
<reference evidence="3" key="1">
    <citation type="journal article" date="2016" name="Nature">
        <title>Genome evolution in the allotetraploid frog Xenopus laevis.</title>
        <authorList>
            <person name="Session A.M."/>
            <person name="Uno Y."/>
            <person name="Kwon T."/>
            <person name="Chapman J.A."/>
            <person name="Toyoda A."/>
            <person name="Takahashi S."/>
            <person name="Fukui A."/>
            <person name="Hikosaka A."/>
            <person name="Suzuki A."/>
            <person name="Kondo M."/>
            <person name="van Heeringen S.J."/>
            <person name="Quigley I."/>
            <person name="Heinz S."/>
            <person name="Ogino H."/>
            <person name="Ochi H."/>
            <person name="Hellsten U."/>
            <person name="Lyons J.B."/>
            <person name="Simakov O."/>
            <person name="Putnam N."/>
            <person name="Stites J."/>
            <person name="Kuroki Y."/>
            <person name="Tanaka T."/>
            <person name="Michiue T."/>
            <person name="Watanabe M."/>
            <person name="Bogdanovic O."/>
            <person name="Lister R."/>
            <person name="Georgiou G."/>
            <person name="Paranjpe S.S."/>
            <person name="van Kruijsbergen I."/>
            <person name="Shu S."/>
            <person name="Carlson J."/>
            <person name="Kinoshita T."/>
            <person name="Ohta Y."/>
            <person name="Mawaribuchi S."/>
            <person name="Jenkins J."/>
            <person name="Grimwood J."/>
            <person name="Schmutz J."/>
            <person name="Mitros T."/>
            <person name="Mozaffari S.V."/>
            <person name="Suzuki Y."/>
            <person name="Haramoto Y."/>
            <person name="Yamamoto T.S."/>
            <person name="Takagi C."/>
            <person name="Heald R."/>
            <person name="Miller K."/>
            <person name="Haudenschild C."/>
            <person name="Kitzman J."/>
            <person name="Nakayama T."/>
            <person name="Izutsu Y."/>
            <person name="Robert J."/>
            <person name="Fortriede J."/>
            <person name="Burns K."/>
            <person name="Lotay V."/>
            <person name="Karimi K."/>
            <person name="Yasuoka Y."/>
            <person name="Dichmann D.S."/>
            <person name="Flajnik M.F."/>
            <person name="Houston D.W."/>
            <person name="Shendure J."/>
            <person name="DuPasquier L."/>
            <person name="Vize P.D."/>
            <person name="Zorn A.M."/>
            <person name="Ito M."/>
            <person name="Marcotte E.M."/>
            <person name="Wallingford J.B."/>
            <person name="Ito Y."/>
            <person name="Asashima M."/>
            <person name="Ueno N."/>
            <person name="Matsuda Y."/>
            <person name="Veenstra G.J."/>
            <person name="Fujiyama A."/>
            <person name="Harland R.M."/>
            <person name="Taira M."/>
            <person name="Rokhsar D.S."/>
        </authorList>
    </citation>
    <scope>NUCLEOTIDE SEQUENCE [LARGE SCALE GENOMIC DNA]</scope>
    <source>
        <strain evidence="3">J</strain>
    </source>
</reference>
<dbReference type="GO" id="GO:0006310">
    <property type="term" value="P:DNA recombination"/>
    <property type="evidence" value="ECO:0007669"/>
    <property type="project" value="UniProtKB-KW"/>
</dbReference>
<dbReference type="InterPro" id="IPR052925">
    <property type="entry name" value="Phage_Integrase-like_Recomb"/>
</dbReference>
<evidence type="ECO:0000313" key="2">
    <source>
        <dbReference type="EMBL" id="OCT78762.1"/>
    </source>
</evidence>
<dbReference type="PANTHER" id="PTHR34605:SF8">
    <property type="entry name" value="FILAGGRIN-2-LIKE ISOFORM X1"/>
    <property type="match status" value="1"/>
</dbReference>
<dbReference type="InterPro" id="IPR013762">
    <property type="entry name" value="Integrase-like_cat_sf"/>
</dbReference>